<evidence type="ECO:0000313" key="10">
    <source>
        <dbReference type="EMBL" id="SFN39075.1"/>
    </source>
</evidence>
<keyword evidence="6 8" id="KW-1133">Transmembrane helix</keyword>
<dbReference type="PANTHER" id="PTHR48090:SF3">
    <property type="entry name" value="UNDECAPRENYL-PHOSPHATE 4-DEOXY-4-FORMAMIDO-L-ARABINOSE TRANSFERASE"/>
    <property type="match status" value="1"/>
</dbReference>
<keyword evidence="3 10" id="KW-0808">Transferase</keyword>
<keyword evidence="1" id="KW-1003">Cell membrane</keyword>
<keyword evidence="5" id="KW-0448">Lipopolysaccharide biosynthesis</keyword>
<dbReference type="InterPro" id="IPR050256">
    <property type="entry name" value="Glycosyltransferase_2"/>
</dbReference>
<evidence type="ECO:0000256" key="6">
    <source>
        <dbReference type="ARBA" id="ARBA00022989"/>
    </source>
</evidence>
<proteinExistence type="predicted"/>
<dbReference type="CDD" id="cd04187">
    <property type="entry name" value="DPM1_like_bac"/>
    <property type="match status" value="1"/>
</dbReference>
<dbReference type="Pfam" id="PF00535">
    <property type="entry name" value="Glycos_transf_2"/>
    <property type="match status" value="1"/>
</dbReference>
<evidence type="ECO:0000256" key="5">
    <source>
        <dbReference type="ARBA" id="ARBA00022985"/>
    </source>
</evidence>
<keyword evidence="4 8" id="KW-0812">Transmembrane</keyword>
<evidence type="ECO:0000256" key="1">
    <source>
        <dbReference type="ARBA" id="ARBA00022475"/>
    </source>
</evidence>
<dbReference type="GO" id="GO:0099621">
    <property type="term" value="F:undecaprenyl-phosphate 4-deoxy-4-formamido-L-arabinose transferase activity"/>
    <property type="evidence" value="ECO:0007669"/>
    <property type="project" value="TreeGrafter"/>
</dbReference>
<feature type="domain" description="Glycosyltransferase 2-like" evidence="9">
    <location>
        <begin position="4"/>
        <end position="168"/>
    </location>
</feature>
<dbReference type="Proteomes" id="UP000199153">
    <property type="component" value="Unassembled WGS sequence"/>
</dbReference>
<feature type="transmembrane region" description="Helical" evidence="8">
    <location>
        <begin position="276"/>
        <end position="301"/>
    </location>
</feature>
<keyword evidence="2" id="KW-0328">Glycosyltransferase</keyword>
<name>A0A1I4YM15_9FLAO</name>
<evidence type="ECO:0000256" key="7">
    <source>
        <dbReference type="ARBA" id="ARBA00023136"/>
    </source>
</evidence>
<dbReference type="OrthoDB" id="9807778at2"/>
<protein>
    <submittedName>
        <fullName evidence="10">Glycosyltransferase involved in cell wall bisynthesis</fullName>
    </submittedName>
</protein>
<dbReference type="RefSeq" id="WP_093406268.1">
    <property type="nucleotide sequence ID" value="NZ_FOVL01000003.1"/>
</dbReference>
<reference evidence="10 11" key="1">
    <citation type="submission" date="2016-10" db="EMBL/GenBank/DDBJ databases">
        <authorList>
            <person name="de Groot N.N."/>
        </authorList>
    </citation>
    <scope>NUCLEOTIDE SEQUENCE [LARGE SCALE GENOMIC DNA]</scope>
    <source>
        <strain evidence="10 11">DSM 17794</strain>
    </source>
</reference>
<gene>
    <name evidence="10" type="ORF">SAMN05660413_00845</name>
</gene>
<evidence type="ECO:0000256" key="8">
    <source>
        <dbReference type="SAM" id="Phobius"/>
    </source>
</evidence>
<dbReference type="GO" id="GO:0009103">
    <property type="term" value="P:lipopolysaccharide biosynthetic process"/>
    <property type="evidence" value="ECO:0007669"/>
    <property type="project" value="UniProtKB-KW"/>
</dbReference>
<dbReference type="SUPFAM" id="SSF53448">
    <property type="entry name" value="Nucleotide-diphospho-sugar transferases"/>
    <property type="match status" value="1"/>
</dbReference>
<dbReference type="AlphaFoldDB" id="A0A1I4YM15"/>
<dbReference type="STRING" id="287099.SAMN05660413_00845"/>
<keyword evidence="11" id="KW-1185">Reference proteome</keyword>
<feature type="transmembrane region" description="Helical" evidence="8">
    <location>
        <begin position="235"/>
        <end position="256"/>
    </location>
</feature>
<evidence type="ECO:0000256" key="2">
    <source>
        <dbReference type="ARBA" id="ARBA00022676"/>
    </source>
</evidence>
<dbReference type="PANTHER" id="PTHR48090">
    <property type="entry name" value="UNDECAPRENYL-PHOSPHATE 4-DEOXY-4-FORMAMIDO-L-ARABINOSE TRANSFERASE-RELATED"/>
    <property type="match status" value="1"/>
</dbReference>
<dbReference type="EMBL" id="FOVL01000003">
    <property type="protein sequence ID" value="SFN39075.1"/>
    <property type="molecule type" value="Genomic_DNA"/>
</dbReference>
<dbReference type="InterPro" id="IPR029044">
    <property type="entry name" value="Nucleotide-diphossugar_trans"/>
</dbReference>
<dbReference type="Gene3D" id="3.90.550.10">
    <property type="entry name" value="Spore Coat Polysaccharide Biosynthesis Protein SpsA, Chain A"/>
    <property type="match status" value="1"/>
</dbReference>
<organism evidence="10 11">
    <name type="scientific">Salegentibacter flavus</name>
    <dbReference type="NCBI Taxonomy" id="287099"/>
    <lineage>
        <taxon>Bacteria</taxon>
        <taxon>Pseudomonadati</taxon>
        <taxon>Bacteroidota</taxon>
        <taxon>Flavobacteriia</taxon>
        <taxon>Flavobacteriales</taxon>
        <taxon>Flavobacteriaceae</taxon>
        <taxon>Salegentibacter</taxon>
    </lineage>
</organism>
<sequence length="319" mass="36549">MQISIVIPLLNEEQSLVELYNWIAKVMRSNSFSHEIIFIDDGSTDNSWKTIEALSENDAAVKGIKFNRNYGKSQALHAGFLRAQGDVVITMDADLQDNPEEIPELYKKLKEGKYDLVSGWKKKRYDHVLTKNLPSKLFNAAARKTSGVKLHDFNCGLKAYRREVIKNIDVYGEMHRYIPVLAKNSGFSKITEKEVKHQARKYGTTKFGAERFINGFLDLISIWFLSKFGRRPMHLFGALGVLMFLFGFIAAGWIGISKLWKMYHDEPNILVALNPWFYIALTVMIIGSQLFLAGFLGELILRSKREKEQYLINKTTPNL</sequence>
<dbReference type="GO" id="GO:0005886">
    <property type="term" value="C:plasma membrane"/>
    <property type="evidence" value="ECO:0007669"/>
    <property type="project" value="TreeGrafter"/>
</dbReference>
<keyword evidence="7 8" id="KW-0472">Membrane</keyword>
<evidence type="ECO:0000259" key="9">
    <source>
        <dbReference type="Pfam" id="PF00535"/>
    </source>
</evidence>
<evidence type="ECO:0000313" key="11">
    <source>
        <dbReference type="Proteomes" id="UP000199153"/>
    </source>
</evidence>
<accession>A0A1I4YM15</accession>
<evidence type="ECO:0000256" key="4">
    <source>
        <dbReference type="ARBA" id="ARBA00022692"/>
    </source>
</evidence>
<evidence type="ECO:0000256" key="3">
    <source>
        <dbReference type="ARBA" id="ARBA00022679"/>
    </source>
</evidence>
<dbReference type="InterPro" id="IPR001173">
    <property type="entry name" value="Glyco_trans_2-like"/>
</dbReference>